<dbReference type="GO" id="GO:0103117">
    <property type="term" value="F:UDP-3-O-acyl-N-acetylglucosamine deacetylase activity"/>
    <property type="evidence" value="ECO:0007669"/>
    <property type="project" value="UniProtKB-EC"/>
</dbReference>
<dbReference type="Gene3D" id="3.30.230.20">
    <property type="entry name" value="lpxc deacetylase, domain 1"/>
    <property type="match status" value="1"/>
</dbReference>
<protein>
    <recommendedName>
        <fullName evidence="3">UDP-3-O-acyl-N-acetylglucosamine deacetylase</fullName>
        <ecNumber evidence="3">3.5.1.108</ecNumber>
    </recommendedName>
</protein>
<keyword evidence="6" id="KW-0479">Metal-binding</keyword>
<reference evidence="11" key="2">
    <citation type="journal article" date="2014" name="ISME J.">
        <title>Microbial stratification in low pH oxic and suboxic macroscopic growths along an acid mine drainage.</title>
        <authorList>
            <person name="Mendez-Garcia C."/>
            <person name="Mesa V."/>
            <person name="Sprenger R.R."/>
            <person name="Richter M."/>
            <person name="Diez M.S."/>
            <person name="Solano J."/>
            <person name="Bargiela R."/>
            <person name="Golyshina O.V."/>
            <person name="Manteca A."/>
            <person name="Ramos J.L."/>
            <person name="Gallego J.R."/>
            <person name="Llorente I."/>
            <person name="Martins Dos Santos V.A."/>
            <person name="Jensen O.N."/>
            <person name="Pelaez A.I."/>
            <person name="Sanchez J."/>
            <person name="Ferrer M."/>
        </authorList>
    </citation>
    <scope>NUCLEOTIDE SEQUENCE</scope>
</reference>
<evidence type="ECO:0000256" key="6">
    <source>
        <dbReference type="ARBA" id="ARBA00022723"/>
    </source>
</evidence>
<keyword evidence="9" id="KW-0443">Lipid metabolism</keyword>
<keyword evidence="8" id="KW-0862">Zinc</keyword>
<dbReference type="InterPro" id="IPR020568">
    <property type="entry name" value="Ribosomal_Su5_D2-typ_SF"/>
</dbReference>
<evidence type="ECO:0000256" key="4">
    <source>
        <dbReference type="ARBA" id="ARBA00022516"/>
    </source>
</evidence>
<dbReference type="HAMAP" id="MF_00388">
    <property type="entry name" value="LpxC"/>
    <property type="match status" value="1"/>
</dbReference>
<dbReference type="Pfam" id="PF03331">
    <property type="entry name" value="LpxC"/>
    <property type="match status" value="1"/>
</dbReference>
<comment type="cofactor">
    <cofactor evidence="1">
        <name>Zn(2+)</name>
        <dbReference type="ChEBI" id="CHEBI:29105"/>
    </cofactor>
</comment>
<dbReference type="PANTHER" id="PTHR33694">
    <property type="entry name" value="UDP-3-O-ACYL-N-ACETYLGLUCOSAMINE DEACETYLASE 1, MITOCHONDRIAL-RELATED"/>
    <property type="match status" value="1"/>
</dbReference>
<evidence type="ECO:0000256" key="10">
    <source>
        <dbReference type="ARBA" id="ARBA00024535"/>
    </source>
</evidence>
<organism evidence="11">
    <name type="scientific">mine drainage metagenome</name>
    <dbReference type="NCBI Taxonomy" id="410659"/>
    <lineage>
        <taxon>unclassified sequences</taxon>
        <taxon>metagenomes</taxon>
        <taxon>ecological metagenomes</taxon>
    </lineage>
</organism>
<dbReference type="GO" id="GO:0016020">
    <property type="term" value="C:membrane"/>
    <property type="evidence" value="ECO:0007669"/>
    <property type="project" value="GOC"/>
</dbReference>
<dbReference type="GO" id="GO:0046872">
    <property type="term" value="F:metal ion binding"/>
    <property type="evidence" value="ECO:0007669"/>
    <property type="project" value="UniProtKB-KW"/>
</dbReference>
<dbReference type="PANTHER" id="PTHR33694:SF1">
    <property type="entry name" value="UDP-3-O-ACYL-N-ACETYLGLUCOSAMINE DEACETYLASE 1, MITOCHONDRIAL-RELATED"/>
    <property type="match status" value="1"/>
</dbReference>
<comment type="catalytic activity">
    <reaction evidence="10">
        <text>a UDP-3-O-[(3R)-3-hydroxyacyl]-N-acetyl-alpha-D-glucosamine + H2O = a UDP-3-O-[(3R)-3-hydroxyacyl]-alpha-D-glucosamine + acetate</text>
        <dbReference type="Rhea" id="RHEA:67816"/>
        <dbReference type="ChEBI" id="CHEBI:15377"/>
        <dbReference type="ChEBI" id="CHEBI:30089"/>
        <dbReference type="ChEBI" id="CHEBI:137740"/>
        <dbReference type="ChEBI" id="CHEBI:173225"/>
        <dbReference type="EC" id="3.5.1.108"/>
    </reaction>
</comment>
<dbReference type="InterPro" id="IPR011334">
    <property type="entry name" value="UDP-acyl_GlcNac_deAcase_C"/>
</dbReference>
<dbReference type="UniPathway" id="UPA00359">
    <property type="reaction ID" value="UER00478"/>
</dbReference>
<evidence type="ECO:0000256" key="5">
    <source>
        <dbReference type="ARBA" id="ARBA00022556"/>
    </source>
</evidence>
<reference evidence="11" key="1">
    <citation type="submission" date="2013-08" db="EMBL/GenBank/DDBJ databases">
        <authorList>
            <person name="Mendez C."/>
            <person name="Richter M."/>
            <person name="Ferrer M."/>
            <person name="Sanchez J."/>
        </authorList>
    </citation>
    <scope>NUCLEOTIDE SEQUENCE</scope>
</reference>
<dbReference type="SUPFAM" id="SSF54211">
    <property type="entry name" value="Ribosomal protein S5 domain 2-like"/>
    <property type="match status" value="2"/>
</dbReference>
<comment type="pathway">
    <text evidence="2">Glycolipid biosynthesis; lipid IV(A) biosynthesis; lipid IV(A) from (3R)-3-hydroxytetradecanoyl-[acyl-carrier-protein] and UDP-N-acetyl-alpha-D-glucosamine: step 2/6.</text>
</comment>
<evidence type="ECO:0000313" key="11">
    <source>
        <dbReference type="EMBL" id="EQD49277.1"/>
    </source>
</evidence>
<dbReference type="Gene3D" id="3.30.1700.10">
    <property type="entry name" value="lpxc deacetylase, domain 2"/>
    <property type="match status" value="1"/>
</dbReference>
<dbReference type="EMBL" id="AUZX01010082">
    <property type="protein sequence ID" value="EQD49277.1"/>
    <property type="molecule type" value="Genomic_DNA"/>
</dbReference>
<dbReference type="GO" id="GO:0009245">
    <property type="term" value="P:lipid A biosynthetic process"/>
    <property type="evidence" value="ECO:0007669"/>
    <property type="project" value="UniProtKB-KW"/>
</dbReference>
<name>T0ZXD0_9ZZZZ</name>
<proteinExistence type="inferred from homology"/>
<evidence type="ECO:0000256" key="2">
    <source>
        <dbReference type="ARBA" id="ARBA00005002"/>
    </source>
</evidence>
<keyword evidence="5" id="KW-0441">Lipid A biosynthesis</keyword>
<keyword evidence="4" id="KW-0444">Lipid biosynthesis</keyword>
<evidence type="ECO:0000256" key="9">
    <source>
        <dbReference type="ARBA" id="ARBA00023098"/>
    </source>
</evidence>
<evidence type="ECO:0000256" key="8">
    <source>
        <dbReference type="ARBA" id="ARBA00022833"/>
    </source>
</evidence>
<sequence>MGHPRYGWRRVRLAEKRDMVGQRTLKNAIRATGVGLHTGKKVLMTLRPAPADSGVVFRRTDLSTPAEVRAHAENVSDTMLGTTLCKGEARVSTVEHLLSAFAGLGIDNAVVDLSAPEVPIMDGSAGPFVFLLQSAGIEELAAPKRFIRIKKSLRVTDGDKWAEFTPFDGFKVNFEIEFNHPLFKRRAQRASMDFSTTSFLKEVSRARTFGFLRDLESLRRRNLALGGNLDNAIVLDDFRVLNEDGLRYEDEFVKHKILDAIGDLYLLGHGLIGEFSGYKSGHELNNKLLRALIADTASWEEVAFDSYDEAPVSYVQAPVLGA</sequence>
<dbReference type="InterPro" id="IPR015870">
    <property type="entry name" value="UDP-acyl_N-AcGlcN_deAcase_N"/>
</dbReference>
<evidence type="ECO:0000256" key="3">
    <source>
        <dbReference type="ARBA" id="ARBA00012745"/>
    </source>
</evidence>
<dbReference type="NCBIfam" id="TIGR00325">
    <property type="entry name" value="lpxC"/>
    <property type="match status" value="1"/>
</dbReference>
<dbReference type="AlphaFoldDB" id="T0ZXD0"/>
<accession>T0ZXD0</accession>
<evidence type="ECO:0000256" key="7">
    <source>
        <dbReference type="ARBA" id="ARBA00022801"/>
    </source>
</evidence>
<dbReference type="InterPro" id="IPR004463">
    <property type="entry name" value="UDP-acyl_GlcNac_deAcase"/>
</dbReference>
<dbReference type="EC" id="3.5.1.108" evidence="3"/>
<comment type="caution">
    <text evidence="11">The sequence shown here is derived from an EMBL/GenBank/DDBJ whole genome shotgun (WGS) entry which is preliminary data.</text>
</comment>
<evidence type="ECO:0000256" key="1">
    <source>
        <dbReference type="ARBA" id="ARBA00001947"/>
    </source>
</evidence>
<keyword evidence="7" id="KW-0378">Hydrolase</keyword>
<gene>
    <name evidence="11" type="ORF">B1A_13752</name>
</gene>